<accession>A0A348AJ06</accession>
<proteinExistence type="predicted"/>
<evidence type="ECO:0000313" key="2">
    <source>
        <dbReference type="Proteomes" id="UP000276437"/>
    </source>
</evidence>
<keyword evidence="2" id="KW-1185">Reference proteome</keyword>
<sequence length="485" mass="52356">MAYKHGVYGSEVPTSLVPTVKTLAGLPVVFGTAPVHLATDPAPVNKPVLCYTYAEAVAAFGYSADWEKYTLCEFIYSHFALFNVAPVVLVNVLDPAVHKTDVTGQTVTLTAGVGTISDDDGVLLSALQVKLTAEAPSPLVKNTDYTAAFNSDGKVVISRLATGTIPANQASLVVAFTKLNLAAVTSTDIIGGVDVTTGNYEGLELINRVFPMFRLVPGQILAPGWADDPAVAAVMTAKSSNINGHFKCIAITDVPTDTVKKYTDVAAWKEQSNYVSERQIVCWPLVKLGEDVFHLSTQAAGIICKTDAANDDVPYVSPSNKTLQADGAIIADGTEINLGPEQAAYMNGQGIVTAMNFIGGWKLWGNRTGCYPSITDPKDAFIPIRRMFDWISNTLILTFWQKVDAPINKRLVDTIIDSANIWLSGLAARQRILGGRVAFLEEENPTTDLMDGILRFHVYVTPPGPAREIDFIVEYDPAYLETLFT</sequence>
<name>A0A348AJ06_9FIRM</name>
<dbReference type="Proteomes" id="UP000276437">
    <property type="component" value="Chromosome"/>
</dbReference>
<dbReference type="RefSeq" id="WP_126308119.1">
    <property type="nucleotide sequence ID" value="NZ_DAINIT010000007.1"/>
</dbReference>
<dbReference type="KEGG" id="mana:MAMMFC1_01722"/>
<evidence type="ECO:0000313" key="1">
    <source>
        <dbReference type="EMBL" id="BBB91054.1"/>
    </source>
</evidence>
<dbReference type="InterPro" id="IPR052042">
    <property type="entry name" value="Tail_sheath_structural"/>
</dbReference>
<reference evidence="1 2" key="1">
    <citation type="journal article" date="2018" name="Int. J. Syst. Evol. Microbiol.">
        <title>Methylomusa anaerophila gen. nov., sp. nov., an anaerobic methanol-utilizing bacterium isolated from a microbial fuel cell.</title>
        <authorList>
            <person name="Amano N."/>
            <person name="Yamamuro A."/>
            <person name="Miyahara M."/>
            <person name="Kouzuma A."/>
            <person name="Abe T."/>
            <person name="Watanabe K."/>
        </authorList>
    </citation>
    <scope>NUCLEOTIDE SEQUENCE [LARGE SCALE GENOMIC DNA]</scope>
    <source>
        <strain evidence="1 2">MMFC1</strain>
    </source>
</reference>
<dbReference type="OrthoDB" id="9767864at2"/>
<dbReference type="EMBL" id="AP018449">
    <property type="protein sequence ID" value="BBB91054.1"/>
    <property type="molecule type" value="Genomic_DNA"/>
</dbReference>
<dbReference type="PANTHER" id="PTHR35861:SF2">
    <property type="entry name" value="FELS-2 PROPHAGE PROTEIN"/>
    <property type="match status" value="1"/>
</dbReference>
<dbReference type="AlphaFoldDB" id="A0A348AJ06"/>
<gene>
    <name evidence="1" type="ORF">MAMMFC1_01722</name>
</gene>
<organism evidence="1 2">
    <name type="scientific">Methylomusa anaerophila</name>
    <dbReference type="NCBI Taxonomy" id="1930071"/>
    <lineage>
        <taxon>Bacteria</taxon>
        <taxon>Bacillati</taxon>
        <taxon>Bacillota</taxon>
        <taxon>Negativicutes</taxon>
        <taxon>Selenomonadales</taxon>
        <taxon>Sporomusaceae</taxon>
        <taxon>Methylomusa</taxon>
    </lineage>
</organism>
<dbReference type="PANTHER" id="PTHR35861">
    <property type="match status" value="1"/>
</dbReference>
<protein>
    <submittedName>
        <fullName evidence="1">Phage tail sheath protein</fullName>
    </submittedName>
</protein>